<dbReference type="EMBL" id="CP042469">
    <property type="protein sequence ID" value="QOX62900.1"/>
    <property type="molecule type" value="Genomic_DNA"/>
</dbReference>
<keyword evidence="1" id="KW-0012">Acyltransferase</keyword>
<proteinExistence type="predicted"/>
<evidence type="ECO:0000313" key="2">
    <source>
        <dbReference type="Proteomes" id="UP000594014"/>
    </source>
</evidence>
<name>A0ACD1A8Y8_9FIRM</name>
<sequence length="312" mass="36718">MPILVPKGLPAYKTLKEENVFVMNEQRASKQDIRPLHIAIVNLMPTKEVTETQLIRMLANTPLQVELQLLTMDTHDSKNADKYHMETFYKTYDEIRNQRFDGMIITGAPVEFLPFEDVDYWQELTEIMEYTKNNVFSTLHICWGAQAGLYYHYGIDKFVMPEKLFGVFKHEVRDKKSEFTRGFDEEFFAPHSRHTQVSRDEILKNHDLKILAESDATGPHIISSKDKRQIFVQGHMEYDRETLKLEYDRDIKKGLDIAVPQNYFRDDDPQKGIVVKWSGHGNLFFANWLNYIYQETPYDLSKLDEIGKKHKK</sequence>
<evidence type="ECO:0000313" key="1">
    <source>
        <dbReference type="EMBL" id="QOX62900.1"/>
    </source>
</evidence>
<gene>
    <name evidence="1" type="primary">metA</name>
    <name evidence="1" type="ORF">FRZ06_05880</name>
</gene>
<keyword evidence="1" id="KW-0808">Transferase</keyword>
<protein>
    <submittedName>
        <fullName evidence="1">Homoserine O-succinyltransferase</fullName>
        <ecNumber evidence="1">2.3.1.46</ecNumber>
    </submittedName>
</protein>
<organism evidence="1 2">
    <name type="scientific">Anoxybacterium hadale</name>
    <dbReference type="NCBI Taxonomy" id="3408580"/>
    <lineage>
        <taxon>Bacteria</taxon>
        <taxon>Bacillati</taxon>
        <taxon>Bacillota</taxon>
        <taxon>Clostridia</taxon>
        <taxon>Peptostreptococcales</taxon>
        <taxon>Anaerovoracaceae</taxon>
        <taxon>Anoxybacterium</taxon>
    </lineage>
</organism>
<dbReference type="EC" id="2.3.1.46" evidence="1"/>
<keyword evidence="2" id="KW-1185">Reference proteome</keyword>
<dbReference type="Proteomes" id="UP000594014">
    <property type="component" value="Chromosome"/>
</dbReference>
<accession>A0ACD1A8Y8</accession>
<reference evidence="1" key="1">
    <citation type="submission" date="2019-08" db="EMBL/GenBank/DDBJ databases">
        <title>Genome sequence of Clostridiales bacterium MT110.</title>
        <authorList>
            <person name="Cao J."/>
        </authorList>
    </citation>
    <scope>NUCLEOTIDE SEQUENCE</scope>
    <source>
        <strain evidence="1">MT110</strain>
    </source>
</reference>